<dbReference type="InterPro" id="IPR000626">
    <property type="entry name" value="Ubiquitin-like_dom"/>
</dbReference>
<evidence type="ECO:0000256" key="4">
    <source>
        <dbReference type="ARBA" id="ARBA00023204"/>
    </source>
</evidence>
<dbReference type="GO" id="GO:0005829">
    <property type="term" value="C:cytosol"/>
    <property type="evidence" value="ECO:0007669"/>
    <property type="project" value="TreeGrafter"/>
</dbReference>
<feature type="domain" description="UBA" evidence="7">
    <location>
        <begin position="155"/>
        <end position="195"/>
    </location>
</feature>
<dbReference type="GO" id="GO:0003684">
    <property type="term" value="F:damaged DNA binding"/>
    <property type="evidence" value="ECO:0007669"/>
    <property type="project" value="InterPro"/>
</dbReference>
<feature type="region of interest" description="Disordered" evidence="6">
    <location>
        <begin position="94"/>
        <end position="155"/>
    </location>
</feature>
<dbReference type="EMBL" id="CAJMWX010000535">
    <property type="protein sequence ID" value="CAE6419463.1"/>
    <property type="molecule type" value="Genomic_DNA"/>
</dbReference>
<keyword evidence="3" id="KW-0227">DNA damage</keyword>
<dbReference type="PRINTS" id="PR01839">
    <property type="entry name" value="RAD23PROTEIN"/>
</dbReference>
<feature type="compositionally biased region" description="Low complexity" evidence="6">
    <location>
        <begin position="362"/>
        <end position="391"/>
    </location>
</feature>
<dbReference type="Gene3D" id="1.10.8.10">
    <property type="entry name" value="DNA helicase RuvA subunit, C-terminal domain"/>
    <property type="match status" value="2"/>
</dbReference>
<evidence type="ECO:0000259" key="7">
    <source>
        <dbReference type="PROSITE" id="PS50030"/>
    </source>
</evidence>
<dbReference type="SMART" id="SM00165">
    <property type="entry name" value="UBA"/>
    <property type="match status" value="2"/>
</dbReference>
<evidence type="ECO:0000259" key="8">
    <source>
        <dbReference type="PROSITE" id="PS50053"/>
    </source>
</evidence>
<organism evidence="9 10">
    <name type="scientific">Rhizoctonia solani</name>
    <dbReference type="NCBI Taxonomy" id="456999"/>
    <lineage>
        <taxon>Eukaryota</taxon>
        <taxon>Fungi</taxon>
        <taxon>Dikarya</taxon>
        <taxon>Basidiomycota</taxon>
        <taxon>Agaricomycotina</taxon>
        <taxon>Agaricomycetes</taxon>
        <taxon>Cantharellales</taxon>
        <taxon>Ceratobasidiaceae</taxon>
        <taxon>Rhizoctonia</taxon>
    </lineage>
</organism>
<feature type="compositionally biased region" description="Polar residues" evidence="6">
    <location>
        <begin position="304"/>
        <end position="313"/>
    </location>
</feature>
<dbReference type="SUPFAM" id="SSF54236">
    <property type="entry name" value="Ubiquitin-like"/>
    <property type="match status" value="1"/>
</dbReference>
<evidence type="ECO:0000313" key="10">
    <source>
        <dbReference type="Proteomes" id="UP000663888"/>
    </source>
</evidence>
<dbReference type="InterPro" id="IPR009060">
    <property type="entry name" value="UBA-like_sf"/>
</dbReference>
<evidence type="ECO:0000256" key="1">
    <source>
        <dbReference type="ARBA" id="ARBA00004123"/>
    </source>
</evidence>
<dbReference type="GO" id="GO:0043161">
    <property type="term" value="P:proteasome-mediated ubiquitin-dependent protein catabolic process"/>
    <property type="evidence" value="ECO:0007669"/>
    <property type="project" value="InterPro"/>
</dbReference>
<gene>
    <name evidence="9" type="ORF">RDB_LOCUS21305</name>
</gene>
<dbReference type="PANTHER" id="PTHR10621">
    <property type="entry name" value="UV EXCISION REPAIR PROTEIN RAD23"/>
    <property type="match status" value="1"/>
</dbReference>
<dbReference type="SMART" id="SM00213">
    <property type="entry name" value="UBQ"/>
    <property type="match status" value="1"/>
</dbReference>
<accession>A0A8H3AB08</accession>
<dbReference type="CDD" id="cd14280">
    <property type="entry name" value="UBA1_Rad23_like"/>
    <property type="match status" value="1"/>
</dbReference>
<dbReference type="PANTHER" id="PTHR10621:SF0">
    <property type="entry name" value="UV EXCISION REPAIR PROTEIN RAD23"/>
    <property type="match status" value="1"/>
</dbReference>
<dbReference type="GO" id="GO:0043130">
    <property type="term" value="F:ubiquitin binding"/>
    <property type="evidence" value="ECO:0007669"/>
    <property type="project" value="TreeGrafter"/>
</dbReference>
<dbReference type="SMART" id="SM00727">
    <property type="entry name" value="STI1"/>
    <property type="match status" value="2"/>
</dbReference>
<feature type="compositionally biased region" description="Low complexity" evidence="6">
    <location>
        <begin position="116"/>
        <end position="155"/>
    </location>
</feature>
<dbReference type="Gene3D" id="1.10.10.540">
    <property type="entry name" value="XPC-binding domain"/>
    <property type="match status" value="2"/>
</dbReference>
<feature type="domain" description="Ubiquitin-like" evidence="8">
    <location>
        <begin position="1"/>
        <end position="71"/>
    </location>
</feature>
<dbReference type="Pfam" id="PF09280">
    <property type="entry name" value="XPC-binding"/>
    <property type="match status" value="2"/>
</dbReference>
<dbReference type="GO" id="GO:0070628">
    <property type="term" value="F:proteasome binding"/>
    <property type="evidence" value="ECO:0007669"/>
    <property type="project" value="TreeGrafter"/>
</dbReference>
<protein>
    <recommendedName>
        <fullName evidence="11">UV excision repair protein RAD23</fullName>
    </recommendedName>
</protein>
<feature type="domain" description="UBA" evidence="7">
    <location>
        <begin position="577"/>
        <end position="618"/>
    </location>
</feature>
<dbReference type="SUPFAM" id="SSF46934">
    <property type="entry name" value="UBA-like"/>
    <property type="match status" value="2"/>
</dbReference>
<dbReference type="AlphaFoldDB" id="A0A8H3AB08"/>
<name>A0A8H3AB08_9AGAM</name>
<keyword evidence="5" id="KW-0539">Nucleus</keyword>
<dbReference type="GO" id="GO:0006289">
    <property type="term" value="P:nucleotide-excision repair"/>
    <property type="evidence" value="ECO:0007669"/>
    <property type="project" value="InterPro"/>
</dbReference>
<dbReference type="FunFam" id="1.10.8.10:FF:000002">
    <property type="entry name" value="UV excision repair protein RAD23 homolog"/>
    <property type="match status" value="1"/>
</dbReference>
<dbReference type="PROSITE" id="PS50053">
    <property type="entry name" value="UBIQUITIN_2"/>
    <property type="match status" value="1"/>
</dbReference>
<dbReference type="Pfam" id="PF00240">
    <property type="entry name" value="ubiquitin"/>
    <property type="match status" value="1"/>
</dbReference>
<reference evidence="9" key="1">
    <citation type="submission" date="2021-01" db="EMBL/GenBank/DDBJ databases">
        <authorList>
            <person name="Kaushik A."/>
        </authorList>
    </citation>
    <scope>NUCLEOTIDE SEQUENCE</scope>
    <source>
        <strain evidence="9">AG4-R118</strain>
    </source>
</reference>
<dbReference type="InterPro" id="IPR036353">
    <property type="entry name" value="XPC-bd_sf"/>
</dbReference>
<comment type="caution">
    <text evidence="9">The sequence shown here is derived from an EMBL/GenBank/DDBJ whole genome shotgun (WGS) entry which is preliminary data.</text>
</comment>
<dbReference type="GO" id="GO:0005654">
    <property type="term" value="C:nucleoplasm"/>
    <property type="evidence" value="ECO:0007669"/>
    <property type="project" value="TreeGrafter"/>
</dbReference>
<dbReference type="InterPro" id="IPR015360">
    <property type="entry name" value="XPC-bd"/>
</dbReference>
<dbReference type="CDD" id="cd14281">
    <property type="entry name" value="UBA2_Rad23_like"/>
    <property type="match status" value="1"/>
</dbReference>
<evidence type="ECO:0000256" key="5">
    <source>
        <dbReference type="ARBA" id="ARBA00023242"/>
    </source>
</evidence>
<proteinExistence type="predicted"/>
<feature type="region of interest" description="Disordered" evidence="6">
    <location>
        <begin position="273"/>
        <end position="326"/>
    </location>
</feature>
<dbReference type="CDD" id="cd01805">
    <property type="entry name" value="Ubl_Rad23"/>
    <property type="match status" value="1"/>
</dbReference>
<dbReference type="InterPro" id="IPR004806">
    <property type="entry name" value="Rad23"/>
</dbReference>
<feature type="region of interest" description="Disordered" evidence="6">
    <location>
        <begin position="362"/>
        <end position="401"/>
    </location>
</feature>
<evidence type="ECO:0000256" key="2">
    <source>
        <dbReference type="ARBA" id="ARBA00022737"/>
    </source>
</evidence>
<keyword evidence="4" id="KW-0234">DNA repair</keyword>
<comment type="subcellular location">
    <subcellularLocation>
        <location evidence="1">Nucleus</location>
    </subcellularLocation>
</comment>
<dbReference type="PROSITE" id="PS50030">
    <property type="entry name" value="UBA"/>
    <property type="match status" value="2"/>
</dbReference>
<dbReference type="Proteomes" id="UP000663888">
    <property type="component" value="Unassembled WGS sequence"/>
</dbReference>
<evidence type="ECO:0000313" key="9">
    <source>
        <dbReference type="EMBL" id="CAE6419463.1"/>
    </source>
</evidence>
<dbReference type="GO" id="GO:0031593">
    <property type="term" value="F:polyubiquitin modification-dependent protein binding"/>
    <property type="evidence" value="ECO:0007669"/>
    <property type="project" value="TreeGrafter"/>
</dbReference>
<evidence type="ECO:0000256" key="3">
    <source>
        <dbReference type="ARBA" id="ARBA00022763"/>
    </source>
</evidence>
<dbReference type="InterPro" id="IPR006636">
    <property type="entry name" value="STI1_HS-bd"/>
</dbReference>
<dbReference type="Pfam" id="PF00627">
    <property type="entry name" value="UBA"/>
    <property type="match status" value="2"/>
</dbReference>
<dbReference type="Gene3D" id="3.10.20.90">
    <property type="entry name" value="Phosphatidylinositol 3-kinase Catalytic Subunit, Chain A, domain 1"/>
    <property type="match status" value="1"/>
</dbReference>
<sequence length="622" mass="65425">MKVTVKTLQQKALEIDIEPQHTILNLKEQIGGMLGLSVEHLKLFYEGRSLLDNQKSVESLNFQEDTYITLLTHRSYDYEAPMAEAMARAGFPAISTPPPTLNRTEFTPPVPPTSPMPSTFSSSSVPKFTPTSATTPQNSTSNSNSSMSGSSNLGSVSDDAVDNLVGMGFERDQVVKALNASFGNNERAVEYLTHGIPANMGNEPSSFSSNPFLSSPFSSSPFSPGAFSSDPFSSGSFLSSGPGSAFGPFGMSSMSSSFMGPRPTEMVGHIEEVDPDQPEEPSNLVESEPEPLSSNTAPMEDVVSSESTPSTAVSAPPLAPLNDTPIASTPAQTFVPIPASSMVPYTPSPFVPEPSSPIISRPIPSTSSFGSTSSQPMDISKSSTFGESSSSSGGGNVTLESLQNDPMVETIRELAGQNSELIGPLLEQLIQSKPQVAGLMASNPEGLAMLLCGRTIPGFQSTFGGSSNIFGSGSGSSFGGGFGSSFGGGFGSSFGGGFGSSFGGEVTLESLENDPIVQQIRELGTGNPERFKALLEQLVRSKPQIMTLITTNPVGLAMLFCRRGGSSRPESQTISVTSEEKGALDRLESLGFPRAAVIQAYFAFDKNEELAANYLIENVDDI</sequence>
<dbReference type="FunFam" id="1.10.8.10:FF:000003">
    <property type="entry name" value="UV excision repair protein RAD23 homolog"/>
    <property type="match status" value="1"/>
</dbReference>
<evidence type="ECO:0000256" key="6">
    <source>
        <dbReference type="SAM" id="MobiDB-lite"/>
    </source>
</evidence>
<evidence type="ECO:0008006" key="11">
    <source>
        <dbReference type="Google" id="ProtNLM"/>
    </source>
</evidence>
<keyword evidence="2" id="KW-0677">Repeat</keyword>
<dbReference type="InterPro" id="IPR015940">
    <property type="entry name" value="UBA"/>
</dbReference>
<dbReference type="SUPFAM" id="SSF101238">
    <property type="entry name" value="XPC-binding domain"/>
    <property type="match status" value="2"/>
</dbReference>
<dbReference type="InterPro" id="IPR029071">
    <property type="entry name" value="Ubiquitin-like_domsf"/>
</dbReference>